<dbReference type="AlphaFoldDB" id="A0A371CKV9"/>
<dbReference type="Gene3D" id="3.30.70.270">
    <property type="match status" value="1"/>
</dbReference>
<reference evidence="1 2" key="1">
    <citation type="journal article" date="2018" name="Biotechnol. Biofuels">
        <title>Integrative visual omics of the white-rot fungus Polyporus brumalis exposes the biotechnological potential of its oxidative enzymes for delignifying raw plant biomass.</title>
        <authorList>
            <person name="Miyauchi S."/>
            <person name="Rancon A."/>
            <person name="Drula E."/>
            <person name="Hage H."/>
            <person name="Chaduli D."/>
            <person name="Favel A."/>
            <person name="Grisel S."/>
            <person name="Henrissat B."/>
            <person name="Herpoel-Gimbert I."/>
            <person name="Ruiz-Duenas F.J."/>
            <person name="Chevret D."/>
            <person name="Hainaut M."/>
            <person name="Lin J."/>
            <person name="Wang M."/>
            <person name="Pangilinan J."/>
            <person name="Lipzen A."/>
            <person name="Lesage-Meessen L."/>
            <person name="Navarro D."/>
            <person name="Riley R."/>
            <person name="Grigoriev I.V."/>
            <person name="Zhou S."/>
            <person name="Raouche S."/>
            <person name="Rosso M.N."/>
        </authorList>
    </citation>
    <scope>NUCLEOTIDE SEQUENCE [LARGE SCALE GENOMIC DNA]</scope>
    <source>
        <strain evidence="1 2">BRFM 1820</strain>
    </source>
</reference>
<gene>
    <name evidence="1" type="ORF">OH76DRAFT_1365471</name>
</gene>
<dbReference type="InterPro" id="IPR043502">
    <property type="entry name" value="DNA/RNA_pol_sf"/>
</dbReference>
<protein>
    <submittedName>
        <fullName evidence="1">Uncharacterized protein</fullName>
    </submittedName>
</protein>
<name>A0A371CKV9_9APHY</name>
<dbReference type="SUPFAM" id="SSF56672">
    <property type="entry name" value="DNA/RNA polymerases"/>
    <property type="match status" value="1"/>
</dbReference>
<organism evidence="1 2">
    <name type="scientific">Lentinus brumalis</name>
    <dbReference type="NCBI Taxonomy" id="2498619"/>
    <lineage>
        <taxon>Eukaryota</taxon>
        <taxon>Fungi</taxon>
        <taxon>Dikarya</taxon>
        <taxon>Basidiomycota</taxon>
        <taxon>Agaricomycotina</taxon>
        <taxon>Agaricomycetes</taxon>
        <taxon>Polyporales</taxon>
        <taxon>Polyporaceae</taxon>
        <taxon>Lentinus</taxon>
    </lineage>
</organism>
<evidence type="ECO:0000313" key="2">
    <source>
        <dbReference type="Proteomes" id="UP000256964"/>
    </source>
</evidence>
<accession>A0A371CKV9</accession>
<dbReference type="STRING" id="139420.A0A371CKV9"/>
<dbReference type="InterPro" id="IPR043128">
    <property type="entry name" value="Rev_trsase/Diguanyl_cyclase"/>
</dbReference>
<sequence>MTRSVAVSAASQAEEQPCLALFYAVIEPTETRKEDPYVHTAYKRVDKKVKPVAGTMPEESRVIRQFPEDPIASLPELSPIIPDFIPTMKLTEERIETIALNKDGYLWPEEEKLFLHILKLNEKAVAFQDSDRGTLRDDYFSPYIMPVVPHAAWKEANIPIAPGIKDKSSYRSRYFCALKKNGDLRLVHDLQPLNGVSIRDAGSPPIMDDFVEPFAGYQCYTVFDLY</sequence>
<feature type="non-terminal residue" evidence="1">
    <location>
        <position position="226"/>
    </location>
</feature>
<dbReference type="OrthoDB" id="5599163at2759"/>
<dbReference type="Proteomes" id="UP000256964">
    <property type="component" value="Unassembled WGS sequence"/>
</dbReference>
<dbReference type="EMBL" id="KZ857531">
    <property type="protein sequence ID" value="RDX40915.1"/>
    <property type="molecule type" value="Genomic_DNA"/>
</dbReference>
<proteinExistence type="predicted"/>
<dbReference type="Gene3D" id="3.10.10.10">
    <property type="entry name" value="HIV Type 1 Reverse Transcriptase, subunit A, domain 1"/>
    <property type="match status" value="1"/>
</dbReference>
<evidence type="ECO:0000313" key="1">
    <source>
        <dbReference type="EMBL" id="RDX40915.1"/>
    </source>
</evidence>
<keyword evidence="2" id="KW-1185">Reference proteome</keyword>